<dbReference type="PROSITE" id="PS00560">
    <property type="entry name" value="CARBOXYPEPT_SER_HIS"/>
    <property type="match status" value="1"/>
</dbReference>
<evidence type="ECO:0000256" key="1">
    <source>
        <dbReference type="ARBA" id="ARBA00009431"/>
    </source>
</evidence>
<dbReference type="PROSITE" id="PS00131">
    <property type="entry name" value="CARBOXYPEPT_SER_SER"/>
    <property type="match status" value="1"/>
</dbReference>
<dbReference type="Proteomes" id="UP000288716">
    <property type="component" value="Unassembled WGS sequence"/>
</dbReference>
<dbReference type="GO" id="GO:0006508">
    <property type="term" value="P:proteolysis"/>
    <property type="evidence" value="ECO:0007669"/>
    <property type="project" value="UniProtKB-KW"/>
</dbReference>
<name>A0A443S1D3_9ACAR</name>
<keyword evidence="2 7" id="KW-0121">Carboxypeptidase</keyword>
<keyword evidence="4" id="KW-0732">Signal</keyword>
<dbReference type="InterPro" id="IPR001563">
    <property type="entry name" value="Peptidase_S10"/>
</dbReference>
<keyword evidence="3 7" id="KW-0645">Protease</keyword>
<evidence type="ECO:0000256" key="6">
    <source>
        <dbReference type="ARBA" id="ARBA00023180"/>
    </source>
</evidence>
<comment type="caution">
    <text evidence="8">The sequence shown here is derived from an EMBL/GenBank/DDBJ whole genome shotgun (WGS) entry which is preliminary data.</text>
</comment>
<organism evidence="8 9">
    <name type="scientific">Leptotrombidium deliense</name>
    <dbReference type="NCBI Taxonomy" id="299467"/>
    <lineage>
        <taxon>Eukaryota</taxon>
        <taxon>Metazoa</taxon>
        <taxon>Ecdysozoa</taxon>
        <taxon>Arthropoda</taxon>
        <taxon>Chelicerata</taxon>
        <taxon>Arachnida</taxon>
        <taxon>Acari</taxon>
        <taxon>Acariformes</taxon>
        <taxon>Trombidiformes</taxon>
        <taxon>Prostigmata</taxon>
        <taxon>Anystina</taxon>
        <taxon>Parasitengona</taxon>
        <taxon>Trombiculoidea</taxon>
        <taxon>Trombiculidae</taxon>
        <taxon>Leptotrombidium</taxon>
    </lineage>
</organism>
<evidence type="ECO:0000256" key="3">
    <source>
        <dbReference type="ARBA" id="ARBA00022670"/>
    </source>
</evidence>
<keyword evidence="6" id="KW-0325">Glycoprotein</keyword>
<reference evidence="8 9" key="1">
    <citation type="journal article" date="2018" name="Gigascience">
        <title>Genomes of trombidid mites reveal novel predicted allergens and laterally-transferred genes associated with secondary metabolism.</title>
        <authorList>
            <person name="Dong X."/>
            <person name="Chaisiri K."/>
            <person name="Xia D."/>
            <person name="Armstrong S.D."/>
            <person name="Fang Y."/>
            <person name="Donnelly M.J."/>
            <person name="Kadowaki T."/>
            <person name="McGarry J.W."/>
            <person name="Darby A.C."/>
            <person name="Makepeace B.L."/>
        </authorList>
    </citation>
    <scope>NUCLEOTIDE SEQUENCE [LARGE SCALE GENOMIC DNA]</scope>
    <source>
        <strain evidence="8">UoL-UT</strain>
    </source>
</reference>
<evidence type="ECO:0000313" key="9">
    <source>
        <dbReference type="Proteomes" id="UP000288716"/>
    </source>
</evidence>
<dbReference type="EC" id="3.4.16.-" evidence="7"/>
<feature type="non-terminal residue" evidence="8">
    <location>
        <position position="1"/>
    </location>
</feature>
<gene>
    <name evidence="8" type="ORF">B4U80_06718</name>
</gene>
<dbReference type="PRINTS" id="PR00724">
    <property type="entry name" value="CRBOXYPTASEC"/>
</dbReference>
<accession>A0A443S1D3</accession>
<evidence type="ECO:0000256" key="4">
    <source>
        <dbReference type="ARBA" id="ARBA00022729"/>
    </source>
</evidence>
<dbReference type="PANTHER" id="PTHR11802:SF472">
    <property type="entry name" value="SERINE CARBOXYPEPTIDASE CPVL-RELATED"/>
    <property type="match status" value="1"/>
</dbReference>
<proteinExistence type="inferred from homology"/>
<dbReference type="InterPro" id="IPR018202">
    <property type="entry name" value="Ser_caboxypep_ser_AS"/>
</dbReference>
<dbReference type="InterPro" id="IPR029058">
    <property type="entry name" value="AB_hydrolase_fold"/>
</dbReference>
<dbReference type="STRING" id="299467.A0A443S1D3"/>
<dbReference type="AlphaFoldDB" id="A0A443S1D3"/>
<dbReference type="OrthoDB" id="443318at2759"/>
<dbReference type="GO" id="GO:0004185">
    <property type="term" value="F:serine-type carboxypeptidase activity"/>
    <property type="evidence" value="ECO:0007669"/>
    <property type="project" value="UniProtKB-UniRule"/>
</dbReference>
<evidence type="ECO:0000256" key="2">
    <source>
        <dbReference type="ARBA" id="ARBA00022645"/>
    </source>
</evidence>
<sequence length="370" mass="43044">DVSAPILLWLQGGPGASSMFGLFIENGPFQITKHCKIECRKYSWTKSFSMLYIDQPVGTGFSFTDDDKGYAKNLNESTDNVYNALNQFFLMFNELSRNEFYVTGESYAGKFAPALAYKIQNDINSKINLKGIAVGNAFVDPISYLDLNSLLYEMSLIDKQQRRLFEAKEMEIKELIKQEQLSEAFKKYEILFRNSCNGKSLFFNFTGYNSYYSLIHQNEECGSERLSRFLNKCYVKKQLHVGNRTYKGDVKSNFQVVTSFMKDYFLSAKEMLSVVMDNYRVMLYSGNLDIIVAPVFNNRFLNNLRWKHRDEYLKAERKIWRFGKEENIVGYIKNVANFYEVIIRNSGHMVPLDKPEAAFEMIQKFVNNQL</sequence>
<dbReference type="InterPro" id="IPR033124">
    <property type="entry name" value="Ser_caboxypep_his_AS"/>
</dbReference>
<dbReference type="PANTHER" id="PTHR11802">
    <property type="entry name" value="SERINE PROTEASE FAMILY S10 SERINE CARBOXYPEPTIDASE"/>
    <property type="match status" value="1"/>
</dbReference>
<dbReference type="Pfam" id="PF00450">
    <property type="entry name" value="Peptidase_S10"/>
    <property type="match status" value="1"/>
</dbReference>
<keyword evidence="9" id="KW-1185">Reference proteome</keyword>
<dbReference type="Gene3D" id="3.40.50.1820">
    <property type="entry name" value="alpha/beta hydrolase"/>
    <property type="match status" value="1"/>
</dbReference>
<comment type="similarity">
    <text evidence="1 7">Belongs to the peptidase S10 family.</text>
</comment>
<dbReference type="EMBL" id="NCKV01012780">
    <property type="protein sequence ID" value="RWS21326.1"/>
    <property type="molecule type" value="Genomic_DNA"/>
</dbReference>
<evidence type="ECO:0000256" key="7">
    <source>
        <dbReference type="RuleBase" id="RU361156"/>
    </source>
</evidence>
<evidence type="ECO:0000313" key="8">
    <source>
        <dbReference type="EMBL" id="RWS21326.1"/>
    </source>
</evidence>
<keyword evidence="5 7" id="KW-0378">Hydrolase</keyword>
<dbReference type="VEuPathDB" id="VectorBase:LDEU010714"/>
<evidence type="ECO:0000256" key="5">
    <source>
        <dbReference type="ARBA" id="ARBA00022801"/>
    </source>
</evidence>
<dbReference type="SUPFAM" id="SSF53474">
    <property type="entry name" value="alpha/beta-Hydrolases"/>
    <property type="match status" value="1"/>
</dbReference>
<protein>
    <recommendedName>
        <fullName evidence="7">Carboxypeptidase</fullName>
        <ecNumber evidence="7">3.4.16.-</ecNumber>
    </recommendedName>
</protein>